<evidence type="ECO:0000313" key="2">
    <source>
        <dbReference type="Proteomes" id="UP000254437"/>
    </source>
</evidence>
<accession>A0A378TT80</accession>
<sequence>MKNVKFEFVVYIEDDCDNSLVAYSLNTIEQVQFASEIKDDHRLQEFLEIFGEREIL</sequence>
<reference evidence="1 2" key="1">
    <citation type="submission" date="2018-06" db="EMBL/GenBank/DDBJ databases">
        <authorList>
            <consortium name="Pathogen Informatics"/>
            <person name="Doyle S."/>
        </authorList>
    </citation>
    <scope>NUCLEOTIDE SEQUENCE [LARGE SCALE GENOMIC DNA]</scope>
    <source>
        <strain evidence="1 2">NCTC10359</strain>
    </source>
</reference>
<organism evidence="1 2">
    <name type="scientific">Moraxella lacunata</name>
    <dbReference type="NCBI Taxonomy" id="477"/>
    <lineage>
        <taxon>Bacteria</taxon>
        <taxon>Pseudomonadati</taxon>
        <taxon>Pseudomonadota</taxon>
        <taxon>Gammaproteobacteria</taxon>
        <taxon>Moraxellales</taxon>
        <taxon>Moraxellaceae</taxon>
        <taxon>Moraxella</taxon>
    </lineage>
</organism>
<dbReference type="RefSeq" id="WP_181814417.1">
    <property type="nucleotide sequence ID" value="NZ_UGQU01000003.1"/>
</dbReference>
<evidence type="ECO:0000313" key="1">
    <source>
        <dbReference type="EMBL" id="STZ63524.1"/>
    </source>
</evidence>
<dbReference type="Proteomes" id="UP000254437">
    <property type="component" value="Unassembled WGS sequence"/>
</dbReference>
<dbReference type="AlphaFoldDB" id="A0A378TT80"/>
<proteinExistence type="predicted"/>
<name>A0A378TT80_MORLA</name>
<dbReference type="EMBL" id="UGQU01000003">
    <property type="protein sequence ID" value="STZ63524.1"/>
    <property type="molecule type" value="Genomic_DNA"/>
</dbReference>
<protein>
    <submittedName>
        <fullName evidence="1">Uncharacterized protein</fullName>
    </submittedName>
</protein>
<gene>
    <name evidence="1" type="ORF">NCTC10359_01955</name>
</gene>